<protein>
    <submittedName>
        <fullName evidence="2">NAD(P)H-binding protein</fullName>
    </submittedName>
</protein>
<dbReference type="InterPro" id="IPR036291">
    <property type="entry name" value="NAD(P)-bd_dom_sf"/>
</dbReference>
<dbReference type="PANTHER" id="PTHR14097">
    <property type="entry name" value="OXIDOREDUCTASE HTATIP2"/>
    <property type="match status" value="1"/>
</dbReference>
<name>A0ABU9CET9_9BURK</name>
<evidence type="ECO:0000259" key="1">
    <source>
        <dbReference type="Pfam" id="PF13460"/>
    </source>
</evidence>
<feature type="domain" description="NAD(P)-binding" evidence="1">
    <location>
        <begin position="16"/>
        <end position="132"/>
    </location>
</feature>
<dbReference type="Gene3D" id="3.40.50.720">
    <property type="entry name" value="NAD(P)-binding Rossmann-like Domain"/>
    <property type="match status" value="1"/>
</dbReference>
<dbReference type="InterPro" id="IPR016040">
    <property type="entry name" value="NAD(P)-bd_dom"/>
</dbReference>
<dbReference type="Proteomes" id="UP001365405">
    <property type="component" value="Unassembled WGS sequence"/>
</dbReference>
<sequence length="232" mass="23604">MHRPAPHPLRRVAVAGASGLVGRALLHSLAADAQVQAVHAVLRRAPGPGVLPEAKTRAVFADPAGLGQPGAPALPAIDAAFCALGTTIQVAGSQAAFRAVDLDAVLAFARAARDAGAQRLGVVSALGADAASSVFYNRVKGEAEAALTAVGWPRLVIARPSLLLGDRGPLGQPSRPAERLAQAVTPAIGWLLPARLRPIRADVVAHALHRALAADGAAVQILESDALQRLGA</sequence>
<comment type="caution">
    <text evidence="2">The sequence shown here is derived from an EMBL/GenBank/DDBJ whole genome shotgun (WGS) entry which is preliminary data.</text>
</comment>
<dbReference type="PANTHER" id="PTHR14097:SF7">
    <property type="entry name" value="OXIDOREDUCTASE HTATIP2"/>
    <property type="match status" value="1"/>
</dbReference>
<dbReference type="SUPFAM" id="SSF51735">
    <property type="entry name" value="NAD(P)-binding Rossmann-fold domains"/>
    <property type="match status" value="1"/>
</dbReference>
<reference evidence="2 3" key="1">
    <citation type="submission" date="2024-04" db="EMBL/GenBank/DDBJ databases">
        <title>Novel species of the genus Ideonella isolated from streams.</title>
        <authorList>
            <person name="Lu H."/>
        </authorList>
    </citation>
    <scope>NUCLEOTIDE SEQUENCE [LARGE SCALE GENOMIC DNA]</scope>
    <source>
        <strain evidence="2 3">DXS22W</strain>
    </source>
</reference>
<evidence type="ECO:0000313" key="3">
    <source>
        <dbReference type="Proteomes" id="UP001365405"/>
    </source>
</evidence>
<evidence type="ECO:0000313" key="2">
    <source>
        <dbReference type="EMBL" id="MEK8050223.1"/>
    </source>
</evidence>
<dbReference type="Pfam" id="PF13460">
    <property type="entry name" value="NAD_binding_10"/>
    <property type="match status" value="1"/>
</dbReference>
<accession>A0ABU9CET9</accession>
<gene>
    <name evidence="2" type="ORF">AACH10_08230</name>
</gene>
<proteinExistence type="predicted"/>
<organism evidence="2 3">
    <name type="scientific">Pseudaquabacterium inlustre</name>
    <dbReference type="NCBI Taxonomy" id="2984192"/>
    <lineage>
        <taxon>Bacteria</taxon>
        <taxon>Pseudomonadati</taxon>
        <taxon>Pseudomonadota</taxon>
        <taxon>Betaproteobacteria</taxon>
        <taxon>Burkholderiales</taxon>
        <taxon>Sphaerotilaceae</taxon>
        <taxon>Pseudaquabacterium</taxon>
    </lineage>
</organism>
<dbReference type="EMBL" id="JBBUTH010000004">
    <property type="protein sequence ID" value="MEK8050223.1"/>
    <property type="molecule type" value="Genomic_DNA"/>
</dbReference>
<dbReference type="RefSeq" id="WP_341409908.1">
    <property type="nucleotide sequence ID" value="NZ_JBBUTH010000004.1"/>
</dbReference>
<keyword evidence="3" id="KW-1185">Reference proteome</keyword>